<comment type="caution">
    <text evidence="1">The sequence shown here is derived from an EMBL/GenBank/DDBJ whole genome shotgun (WGS) entry which is preliminary data.</text>
</comment>
<proteinExistence type="predicted"/>
<accession>A0ACC0IBU2</accession>
<keyword evidence="2" id="KW-1185">Reference proteome</keyword>
<organism evidence="1 2">
    <name type="scientific">Camellia lanceoleosa</name>
    <dbReference type="NCBI Taxonomy" id="1840588"/>
    <lineage>
        <taxon>Eukaryota</taxon>
        <taxon>Viridiplantae</taxon>
        <taxon>Streptophyta</taxon>
        <taxon>Embryophyta</taxon>
        <taxon>Tracheophyta</taxon>
        <taxon>Spermatophyta</taxon>
        <taxon>Magnoliopsida</taxon>
        <taxon>eudicotyledons</taxon>
        <taxon>Gunneridae</taxon>
        <taxon>Pentapetalae</taxon>
        <taxon>asterids</taxon>
        <taxon>Ericales</taxon>
        <taxon>Theaceae</taxon>
        <taxon>Camellia</taxon>
    </lineage>
</organism>
<dbReference type="EMBL" id="CM045763">
    <property type="protein sequence ID" value="KAI8023204.1"/>
    <property type="molecule type" value="Genomic_DNA"/>
</dbReference>
<reference evidence="1 2" key="1">
    <citation type="journal article" date="2022" name="Plant J.">
        <title>Chromosome-level genome of Camellia lanceoleosa provides a valuable resource for understanding genome evolution and self-incompatibility.</title>
        <authorList>
            <person name="Gong W."/>
            <person name="Xiao S."/>
            <person name="Wang L."/>
            <person name="Liao Z."/>
            <person name="Chang Y."/>
            <person name="Mo W."/>
            <person name="Hu G."/>
            <person name="Li W."/>
            <person name="Zhao G."/>
            <person name="Zhu H."/>
            <person name="Hu X."/>
            <person name="Ji K."/>
            <person name="Xiang X."/>
            <person name="Song Q."/>
            <person name="Yuan D."/>
            <person name="Jin S."/>
            <person name="Zhang L."/>
        </authorList>
    </citation>
    <scope>NUCLEOTIDE SEQUENCE [LARGE SCALE GENOMIC DNA]</scope>
    <source>
        <strain evidence="1">SQ_2022a</strain>
    </source>
</reference>
<evidence type="ECO:0000313" key="1">
    <source>
        <dbReference type="EMBL" id="KAI8023204.1"/>
    </source>
</evidence>
<dbReference type="Proteomes" id="UP001060215">
    <property type="component" value="Chromosome 6"/>
</dbReference>
<evidence type="ECO:0000313" key="2">
    <source>
        <dbReference type="Proteomes" id="UP001060215"/>
    </source>
</evidence>
<protein>
    <submittedName>
        <fullName evidence="1">E3 ubiquitin-protein ligase LIN-1</fullName>
    </submittedName>
</protein>
<gene>
    <name evidence="1" type="ORF">LOK49_LG03G00405</name>
</gene>
<sequence length="186" mass="20468">MYEGSASFQNVDFPAKVLRGVLEAHLNSCPVDEKGAQERLVEPLMSLVKSYKSGRESYARVIVWDAGKRVPWLIQEVREHTKAVTCLYVPSSCDKLYSGSLDKTIRVFPLSTKAVIGTFSTGLDIHCMAVNNDLIFTATKCGIIEVWLKERVTRFASIRSGGGHMRITSLTSDADGEMLFAGSSEA</sequence>
<name>A0ACC0IBU2_9ERIC</name>